<evidence type="ECO:0000313" key="22">
    <source>
        <dbReference type="EMBL" id="KAH9313853.1"/>
    </source>
</evidence>
<dbReference type="InterPro" id="IPR036279">
    <property type="entry name" value="5-3_exonuclease_C_sf"/>
</dbReference>
<comment type="subcellular location">
    <subcellularLocation>
        <location evidence="1 18">Nucleus</location>
    </subcellularLocation>
</comment>
<reference evidence="22 23" key="1">
    <citation type="journal article" date="2021" name="Nat. Plants">
        <title>The Taxus genome provides insights into paclitaxel biosynthesis.</title>
        <authorList>
            <person name="Xiong X."/>
            <person name="Gou J."/>
            <person name="Liao Q."/>
            <person name="Li Y."/>
            <person name="Zhou Q."/>
            <person name="Bi G."/>
            <person name="Li C."/>
            <person name="Du R."/>
            <person name="Wang X."/>
            <person name="Sun T."/>
            <person name="Guo L."/>
            <person name="Liang H."/>
            <person name="Lu P."/>
            <person name="Wu Y."/>
            <person name="Zhang Z."/>
            <person name="Ro D.K."/>
            <person name="Shang Y."/>
            <person name="Huang S."/>
            <person name="Yan J."/>
        </authorList>
    </citation>
    <scope>NUCLEOTIDE SEQUENCE [LARGE SCALE GENOMIC DNA]</scope>
    <source>
        <strain evidence="22">Ta-2019</strain>
    </source>
</reference>
<keyword evidence="15" id="KW-0469">Meiosis</keyword>
<dbReference type="GO" id="GO:0046872">
    <property type="term" value="F:metal ion binding"/>
    <property type="evidence" value="ECO:0007669"/>
    <property type="project" value="UniProtKB-UniRule"/>
</dbReference>
<dbReference type="OMA" id="RVETNTH"/>
<evidence type="ECO:0000256" key="1">
    <source>
        <dbReference type="ARBA" id="ARBA00004123"/>
    </source>
</evidence>
<comment type="subunit">
    <text evidence="17">Interacts with the MLH1-PMS2 heterodimer via MLH1. Interacts with MSH3. Interacts with the MSH2-MSH6 heterodimer via MSH2, and this interaction may increase the processivity of the 5'-&gt;3' exonuclease activity. Interacts with PCNA, and this interaction may both stimulate the cryptic 3'-&gt;5' exonuclease activity and suppress the 5'-&gt;3' exonuclease activity. Interacts with WRN, and this interaction stimulates both the 5'-&gt;3' exonuclease activity and cleavage of 5'-overhanging flap structures. Interacts with RECQL/RECQ1, and this interaction stimulates cleavage of 5'-overhanging flap structures. Interacts with DNA helicase ZGRF1; the interaction is increased following DNA damage induction.</text>
</comment>
<feature type="region of interest" description="Disordered" evidence="19">
    <location>
        <begin position="350"/>
        <end position="369"/>
    </location>
</feature>
<keyword evidence="2" id="KW-0597">Phosphoprotein</keyword>
<evidence type="ECO:0000256" key="9">
    <source>
        <dbReference type="ARBA" id="ARBA00022842"/>
    </source>
</evidence>
<evidence type="ECO:0000256" key="12">
    <source>
        <dbReference type="ARBA" id="ARBA00023125"/>
    </source>
</evidence>
<dbReference type="GO" id="GO:0017108">
    <property type="term" value="F:5'-flap endonuclease activity"/>
    <property type="evidence" value="ECO:0007669"/>
    <property type="project" value="TreeGrafter"/>
</dbReference>
<dbReference type="FunFam" id="1.10.150.20:FF:000011">
    <property type="entry name" value="exonuclease 1"/>
    <property type="match status" value="1"/>
</dbReference>
<keyword evidence="8 18" id="KW-0269">Exonuclease</keyword>
<evidence type="ECO:0000256" key="4">
    <source>
        <dbReference type="ARBA" id="ARBA00022723"/>
    </source>
</evidence>
<evidence type="ECO:0000259" key="21">
    <source>
        <dbReference type="SMART" id="SM00485"/>
    </source>
</evidence>
<comment type="function">
    <text evidence="16">5'-&gt;3' double-stranded DNA exonuclease which may also possess a cryptic 3'-&gt;5' double-stranded DNA exonuclease activity. Functions in DNA mismatch repair (MMR) to excise mismatch-containing DNA tracts directed by strand breaks located either 5' or 3' to the mismatch. Also exhibits endonuclease activity against 5'-overhanging flap structures similar to those generated by displacement synthesis when DNA polymerase encounters the 5'-end of a downstream Okazaki fragment. Required for somatic hypermutation (SHM) and class switch recombination (CSR) of immunoglobulin genes. Essential for male and female meiosis.</text>
</comment>
<keyword evidence="6 18" id="KW-0227">DNA damage</keyword>
<keyword evidence="5" id="KW-0255">Endonuclease</keyword>
<keyword evidence="4 18" id="KW-0479">Metal-binding</keyword>
<evidence type="ECO:0000256" key="7">
    <source>
        <dbReference type="ARBA" id="ARBA00022801"/>
    </source>
</evidence>
<dbReference type="SUPFAM" id="SSF88723">
    <property type="entry name" value="PIN domain-like"/>
    <property type="match status" value="1"/>
</dbReference>
<feature type="non-terminal residue" evidence="22">
    <location>
        <position position="1"/>
    </location>
</feature>
<keyword evidence="7 18" id="KW-0378">Hydrolase</keyword>
<dbReference type="GO" id="GO:0005634">
    <property type="term" value="C:nucleus"/>
    <property type="evidence" value="ECO:0007669"/>
    <property type="project" value="UniProtKB-SubCell"/>
</dbReference>
<dbReference type="PRINTS" id="PR00853">
    <property type="entry name" value="XPGRADSUPER"/>
</dbReference>
<dbReference type="Pfam" id="PF00752">
    <property type="entry name" value="XPG_N"/>
    <property type="match status" value="1"/>
</dbReference>
<dbReference type="CDD" id="cd09901">
    <property type="entry name" value="H3TH_FEN1-like"/>
    <property type="match status" value="1"/>
</dbReference>
<evidence type="ECO:0000259" key="20">
    <source>
        <dbReference type="SMART" id="SM00484"/>
    </source>
</evidence>
<evidence type="ECO:0000313" key="23">
    <source>
        <dbReference type="Proteomes" id="UP000824469"/>
    </source>
</evidence>
<dbReference type="InterPro" id="IPR006086">
    <property type="entry name" value="XPG-I_dom"/>
</dbReference>
<dbReference type="FunFam" id="3.40.50.1010:FF:000111">
    <property type="entry name" value="Exonuclease 1"/>
    <property type="match status" value="1"/>
</dbReference>
<evidence type="ECO:0000256" key="11">
    <source>
        <dbReference type="ARBA" id="ARBA00022990"/>
    </source>
</evidence>
<evidence type="ECO:0000256" key="14">
    <source>
        <dbReference type="ARBA" id="ARBA00023242"/>
    </source>
</evidence>
<dbReference type="GO" id="GO:0003677">
    <property type="term" value="F:DNA binding"/>
    <property type="evidence" value="ECO:0007669"/>
    <property type="project" value="UniProtKB-UniRule"/>
</dbReference>
<feature type="domain" description="XPG-I" evidence="20">
    <location>
        <begin position="117"/>
        <end position="186"/>
    </location>
</feature>
<organism evidence="22 23">
    <name type="scientific">Taxus chinensis</name>
    <name type="common">Chinese yew</name>
    <name type="synonym">Taxus wallichiana var. chinensis</name>
    <dbReference type="NCBI Taxonomy" id="29808"/>
    <lineage>
        <taxon>Eukaryota</taxon>
        <taxon>Viridiplantae</taxon>
        <taxon>Streptophyta</taxon>
        <taxon>Embryophyta</taxon>
        <taxon>Tracheophyta</taxon>
        <taxon>Spermatophyta</taxon>
        <taxon>Pinopsida</taxon>
        <taxon>Pinidae</taxon>
        <taxon>Conifers II</taxon>
        <taxon>Cupressales</taxon>
        <taxon>Taxaceae</taxon>
        <taxon>Taxus</taxon>
    </lineage>
</organism>
<dbReference type="Proteomes" id="UP000824469">
    <property type="component" value="Unassembled WGS sequence"/>
</dbReference>
<dbReference type="SMART" id="SM00484">
    <property type="entry name" value="XPGI"/>
    <property type="match status" value="1"/>
</dbReference>
<evidence type="ECO:0000256" key="13">
    <source>
        <dbReference type="ARBA" id="ARBA00023204"/>
    </source>
</evidence>
<name>A0AA38G2Q7_TAXCH</name>
<keyword evidence="10" id="KW-0391">Immunity</keyword>
<evidence type="ECO:0000256" key="6">
    <source>
        <dbReference type="ARBA" id="ARBA00022763"/>
    </source>
</evidence>
<dbReference type="GO" id="GO:0002376">
    <property type="term" value="P:immune system process"/>
    <property type="evidence" value="ECO:0007669"/>
    <property type="project" value="UniProtKB-KW"/>
</dbReference>
<dbReference type="GO" id="GO:0035312">
    <property type="term" value="F:5'-3' DNA exonuclease activity"/>
    <property type="evidence" value="ECO:0007669"/>
    <property type="project" value="UniProtKB-UniRule"/>
</dbReference>
<keyword evidence="14 18" id="KW-0539">Nucleus</keyword>
<keyword evidence="13 18" id="KW-0234">DNA repair</keyword>
<comment type="caution">
    <text evidence="22">The sequence shown here is derived from an EMBL/GenBank/DDBJ whole genome shotgun (WGS) entry which is preliminary data.</text>
</comment>
<keyword evidence="18" id="KW-0228">DNA excision</keyword>
<gene>
    <name evidence="22" type="ORF">KI387_022480</name>
</gene>
<evidence type="ECO:0000256" key="5">
    <source>
        <dbReference type="ARBA" id="ARBA00022759"/>
    </source>
</evidence>
<proteinExistence type="inferred from homology"/>
<dbReference type="Gene3D" id="1.10.150.20">
    <property type="entry name" value="5' to 3' exonuclease, C-terminal subdomain"/>
    <property type="match status" value="1"/>
</dbReference>
<dbReference type="PROSITE" id="PS00842">
    <property type="entry name" value="XPG_2"/>
    <property type="match status" value="1"/>
</dbReference>
<evidence type="ECO:0000256" key="8">
    <source>
        <dbReference type="ARBA" id="ARBA00022839"/>
    </source>
</evidence>
<dbReference type="AlphaFoldDB" id="A0AA38G2Q7"/>
<dbReference type="InterPro" id="IPR006084">
    <property type="entry name" value="XPG/Rad2"/>
</dbReference>
<evidence type="ECO:0000256" key="18">
    <source>
        <dbReference type="RuleBase" id="RU910737"/>
    </source>
</evidence>
<dbReference type="SMART" id="SM00485">
    <property type="entry name" value="XPGN"/>
    <property type="match status" value="1"/>
</dbReference>
<dbReference type="InterPro" id="IPR019974">
    <property type="entry name" value="XPG_CS"/>
</dbReference>
<keyword evidence="23" id="KW-1185">Reference proteome</keyword>
<dbReference type="PANTHER" id="PTHR11081">
    <property type="entry name" value="FLAP ENDONUCLEASE FAMILY MEMBER"/>
    <property type="match status" value="1"/>
</dbReference>
<keyword evidence="12 18" id="KW-0238">DNA-binding</keyword>
<keyword evidence="18" id="KW-0267">Excision nuclease</keyword>
<keyword evidence="9 18" id="KW-0460">Magnesium</keyword>
<evidence type="ECO:0000256" key="17">
    <source>
        <dbReference type="ARBA" id="ARBA00064664"/>
    </source>
</evidence>
<dbReference type="Gene3D" id="3.40.50.1010">
    <property type="entry name" value="5'-nuclease"/>
    <property type="match status" value="1"/>
</dbReference>
<evidence type="ECO:0000256" key="15">
    <source>
        <dbReference type="ARBA" id="ARBA00023254"/>
    </source>
</evidence>
<evidence type="ECO:0000256" key="10">
    <source>
        <dbReference type="ARBA" id="ARBA00022859"/>
    </source>
</evidence>
<sequence length="395" mass="44101">VGIDAYSWLHRGAYSCSMEICQRDPKTKGSELTCMKFFMNRLNMLRYNNVIPVVVFDGGRLPLKSATEKGRQRKRDANLEQARIKLSEGDVTGAIELFQGAIKITPFIAYELIQILKAEGVEYIVAPYEADSQLAYLSMLDPEKGGLAAVISEDSDLLAYGCNVVIYKMDQFGVGKEVVLDRAFNCTDVSAGRLTFKCFTQELFTGMCVLAGCDYLASITGIGIRRSHSLVSQHKNLEEVLYALQLTKKHQIPEGYINSFKEANAVFHHARVYDPNMRCLSFLRPVREGFIDAFEGNLDFLGPELPSLVVIAIAEGKMDPISMEDFDEYSRVPSQGHGVLSTNKRVASQKHSRGLLTGSDSSPFVSFSQKEKDNISFRTGEKILQKLKHTAYKNQ</sequence>
<evidence type="ECO:0000256" key="2">
    <source>
        <dbReference type="ARBA" id="ARBA00022553"/>
    </source>
</evidence>
<feature type="domain" description="XPG N-terminal" evidence="21">
    <location>
        <begin position="1"/>
        <end position="78"/>
    </location>
</feature>
<dbReference type="EMBL" id="JAHRHJ020000005">
    <property type="protein sequence ID" value="KAH9313853.1"/>
    <property type="molecule type" value="Genomic_DNA"/>
</dbReference>
<comment type="similarity">
    <text evidence="18">Belongs to the XPG/RAD2 endonuclease family. EXO1 subfamily.</text>
</comment>
<comment type="cofactor">
    <cofactor evidence="18">
        <name>Mg(2+)</name>
        <dbReference type="ChEBI" id="CHEBI:18420"/>
    </cofactor>
    <text evidence="18">Binds 2 magnesium ions per subunit. They probably participate in the reaction catalyzed by the enzyme. May bind an additional third magnesium ion after substrate binding.</text>
</comment>
<dbReference type="CDD" id="cd09857">
    <property type="entry name" value="PIN_EXO1"/>
    <property type="match status" value="1"/>
</dbReference>
<dbReference type="InterPro" id="IPR006085">
    <property type="entry name" value="XPG_DNA_repair_N"/>
</dbReference>
<dbReference type="InterPro" id="IPR044752">
    <property type="entry name" value="PIN-like_EXO1"/>
</dbReference>
<evidence type="ECO:0000256" key="16">
    <source>
        <dbReference type="ARBA" id="ARBA00057694"/>
    </source>
</evidence>
<dbReference type="GO" id="GO:0006281">
    <property type="term" value="P:DNA repair"/>
    <property type="evidence" value="ECO:0007669"/>
    <property type="project" value="UniProtKB-UniRule"/>
</dbReference>
<evidence type="ECO:0000256" key="3">
    <source>
        <dbReference type="ARBA" id="ARBA00022722"/>
    </source>
</evidence>
<evidence type="ECO:0000256" key="19">
    <source>
        <dbReference type="SAM" id="MobiDB-lite"/>
    </source>
</evidence>
<keyword evidence="11" id="KW-0007">Acetylation</keyword>
<dbReference type="InterPro" id="IPR029060">
    <property type="entry name" value="PIN-like_dom_sf"/>
</dbReference>
<dbReference type="EC" id="3.1.-.-" evidence="18"/>
<dbReference type="GO" id="GO:0051321">
    <property type="term" value="P:meiotic cell cycle"/>
    <property type="evidence" value="ECO:0007669"/>
    <property type="project" value="UniProtKB-KW"/>
</dbReference>
<dbReference type="SUPFAM" id="SSF47807">
    <property type="entry name" value="5' to 3' exonuclease, C-terminal subdomain"/>
    <property type="match status" value="1"/>
</dbReference>
<dbReference type="PANTHER" id="PTHR11081:SF8">
    <property type="entry name" value="EXONUCLEASE 1"/>
    <property type="match status" value="1"/>
</dbReference>
<accession>A0AA38G2Q7</accession>
<dbReference type="Pfam" id="PF00867">
    <property type="entry name" value="XPG_I"/>
    <property type="match status" value="1"/>
</dbReference>
<feature type="non-terminal residue" evidence="22">
    <location>
        <position position="395"/>
    </location>
</feature>
<protein>
    <recommendedName>
        <fullName evidence="18">Exonuclease 1</fullName>
        <ecNumber evidence="18">3.1.-.-</ecNumber>
    </recommendedName>
</protein>
<keyword evidence="3 18" id="KW-0540">Nuclease</keyword>
<feature type="compositionally biased region" description="Polar residues" evidence="19">
    <location>
        <begin position="358"/>
        <end position="368"/>
    </location>
</feature>